<dbReference type="AlphaFoldDB" id="J9TW08"/>
<dbReference type="PANTHER" id="PTHR43037:SF1">
    <property type="entry name" value="BLL1128 PROTEIN"/>
    <property type="match status" value="1"/>
</dbReference>
<evidence type="ECO:0000256" key="1">
    <source>
        <dbReference type="ARBA" id="ARBA00022729"/>
    </source>
</evidence>
<dbReference type="SUPFAM" id="SSF53474">
    <property type="entry name" value="alpha/beta-Hydrolases"/>
    <property type="match status" value="1"/>
</dbReference>
<evidence type="ECO:0000313" key="5">
    <source>
        <dbReference type="Proteomes" id="UP000007346"/>
    </source>
</evidence>
<dbReference type="GO" id="GO:0006508">
    <property type="term" value="P:proteolysis"/>
    <property type="evidence" value="ECO:0007669"/>
    <property type="project" value="InterPro"/>
</dbReference>
<feature type="domain" description="Esterase Ig-like N-terminal" evidence="3">
    <location>
        <begin position="35"/>
        <end position="146"/>
    </location>
</feature>
<name>J9TW08_BRAPL</name>
<dbReference type="InterPro" id="IPR001375">
    <property type="entry name" value="Peptidase_S9_cat"/>
</dbReference>
<dbReference type="EMBL" id="CP003490">
    <property type="protein sequence ID" value="AFR70557.1"/>
    <property type="molecule type" value="Genomic_DNA"/>
</dbReference>
<evidence type="ECO:0000259" key="3">
    <source>
        <dbReference type="Pfam" id="PF18435"/>
    </source>
</evidence>
<dbReference type="Proteomes" id="UP000007346">
    <property type="component" value="Chromosome"/>
</dbReference>
<reference evidence="4 5" key="1">
    <citation type="journal article" date="2012" name="BMC Genomics">
        <title>Comparative genomics of Brachyspira pilosicoli strains: genome rearrangements, reductions and correlation of genetic compliment with phenotypic diversity.</title>
        <authorList>
            <person name="Mappley L.J."/>
            <person name="Black M.L."/>
            <person name="Abuoun M."/>
            <person name="Darby A.C."/>
            <person name="Woodward M.J."/>
            <person name="Parkhill J."/>
            <person name="Turner A.K."/>
            <person name="Bellgard M.I."/>
            <person name="La T."/>
            <person name="Phillips N.D."/>
            <person name="La Ragione R.M."/>
            <person name="Hampson D.J."/>
        </authorList>
    </citation>
    <scope>NUCLEOTIDE SEQUENCE [LARGE SCALE GENOMIC DNA]</scope>
    <source>
        <strain evidence="4">B2904</strain>
    </source>
</reference>
<evidence type="ECO:0000259" key="2">
    <source>
        <dbReference type="Pfam" id="PF00326"/>
    </source>
</evidence>
<dbReference type="GO" id="GO:0008236">
    <property type="term" value="F:serine-type peptidase activity"/>
    <property type="evidence" value="ECO:0007669"/>
    <property type="project" value="InterPro"/>
</dbReference>
<dbReference type="Gene3D" id="3.40.50.1820">
    <property type="entry name" value="alpha/beta hydrolase"/>
    <property type="match status" value="1"/>
</dbReference>
<gene>
    <name evidence="4" type="ORF">B2904_orf1218</name>
</gene>
<proteinExistence type="predicted"/>
<accession>J9TW08</accession>
<dbReference type="PANTHER" id="PTHR43037">
    <property type="entry name" value="UNNAMED PRODUCT-RELATED"/>
    <property type="match status" value="1"/>
</dbReference>
<dbReference type="InterPro" id="IPR050955">
    <property type="entry name" value="Plant_Biomass_Hydrol_Est"/>
</dbReference>
<dbReference type="Gene3D" id="2.60.40.2180">
    <property type="match status" value="1"/>
</dbReference>
<dbReference type="KEGG" id="bpj:B2904_orf1218"/>
<dbReference type="InterPro" id="IPR029058">
    <property type="entry name" value="AB_hydrolase_fold"/>
</dbReference>
<dbReference type="Pfam" id="PF00326">
    <property type="entry name" value="Peptidase_S9"/>
    <property type="match status" value="1"/>
</dbReference>
<dbReference type="HOGENOM" id="CLU_035499_2_0_12"/>
<organism evidence="4 5">
    <name type="scientific">Brachyspira pilosicoli B2904</name>
    <dbReference type="NCBI Taxonomy" id="1133568"/>
    <lineage>
        <taxon>Bacteria</taxon>
        <taxon>Pseudomonadati</taxon>
        <taxon>Spirochaetota</taxon>
        <taxon>Spirochaetia</taxon>
        <taxon>Brachyspirales</taxon>
        <taxon>Brachyspiraceae</taxon>
        <taxon>Brachyspira</taxon>
    </lineage>
</organism>
<evidence type="ECO:0000313" key="4">
    <source>
        <dbReference type="EMBL" id="AFR70557.1"/>
    </source>
</evidence>
<keyword evidence="1" id="KW-0732">Signal</keyword>
<feature type="domain" description="Peptidase S9 prolyl oligopeptidase catalytic" evidence="2">
    <location>
        <begin position="260"/>
        <end position="310"/>
    </location>
</feature>
<sequence length="458" mass="52214">MQKNMFKKIAIIIALIVVVVIIAITGSSKDYQYQLFSVVTDAGEVVNKIVITYPKNIIPIEITTNTYTVNAKSYIQAGEKKDELSYDINRNIVKTEITNNQVILYLLESEGFTLTWLDDKSRNYPGKLEYTITQNTPIKTSKNKVIENGTYIWDNKIINDELAKFESVIQEDSINYQFYNAGESDKLIIWFHGNGEGDFDNLKDNSAQIRANKGGVAWVSDTAQEIFGKAHVLAFQVPDTWYYAERDNLLEIVYNEINNIVNKYNIDKNKIMAAGCSAGGYMTTRMMIKYPDLFASSIVICPAFDVATDRGGRTPTDEELSNLRKSKTAIWIIQGETDGTVETKECAQRMFNILTQGENIITTRFEQDLNSDFTTYETLDDKYKLSIYDTVDKQIITDSLGKERYSGKLEFAEDYDQDGIDTLVQYIDHFSWIYPLNNNTKSSNGTQIMNWASSYMNK</sequence>
<dbReference type="PATRIC" id="fig|1133568.3.peg.1216"/>
<protein>
    <submittedName>
        <fullName evidence="4">Putative phospholipase/carboxylesterase</fullName>
    </submittedName>
</protein>
<dbReference type="Pfam" id="PF18435">
    <property type="entry name" value="EstA_Ig_like"/>
    <property type="match status" value="1"/>
</dbReference>
<dbReference type="RefSeq" id="WP_014935893.1">
    <property type="nucleotide sequence ID" value="NC_018607.1"/>
</dbReference>
<dbReference type="InterPro" id="IPR041172">
    <property type="entry name" value="EstA_Ig-like_N"/>
</dbReference>